<dbReference type="InterPro" id="IPR013154">
    <property type="entry name" value="ADH-like_N"/>
</dbReference>
<dbReference type="InterPro" id="IPR011032">
    <property type="entry name" value="GroES-like_sf"/>
</dbReference>
<dbReference type="SUPFAM" id="SSF50129">
    <property type="entry name" value="GroES-like"/>
    <property type="match status" value="1"/>
</dbReference>
<dbReference type="AlphaFoldDB" id="A0A1I5GQB5"/>
<dbReference type="Pfam" id="PF08240">
    <property type="entry name" value="ADH_N"/>
    <property type="match status" value="1"/>
</dbReference>
<dbReference type="STRING" id="1005928.SAMN04487859_13610"/>
<dbReference type="EMBL" id="FOVP01000036">
    <property type="protein sequence ID" value="SFO38056.1"/>
    <property type="molecule type" value="Genomic_DNA"/>
</dbReference>
<evidence type="ECO:0000259" key="1">
    <source>
        <dbReference type="Pfam" id="PF08240"/>
    </source>
</evidence>
<reference evidence="3" key="1">
    <citation type="submission" date="2016-10" db="EMBL/GenBank/DDBJ databases">
        <authorList>
            <person name="Varghese N."/>
            <person name="Submissions S."/>
        </authorList>
    </citation>
    <scope>NUCLEOTIDE SEQUENCE [LARGE SCALE GENOMIC DNA]</scope>
    <source>
        <strain evidence="3">DSM 28463</strain>
    </source>
</reference>
<dbReference type="RefSeq" id="WP_092842281.1">
    <property type="nucleotide sequence ID" value="NZ_FOVP01000036.1"/>
</dbReference>
<gene>
    <name evidence="2" type="ORF">SAMN04487859_13610</name>
</gene>
<organism evidence="2 3">
    <name type="scientific">Roseovarius lutimaris</name>
    <dbReference type="NCBI Taxonomy" id="1005928"/>
    <lineage>
        <taxon>Bacteria</taxon>
        <taxon>Pseudomonadati</taxon>
        <taxon>Pseudomonadota</taxon>
        <taxon>Alphaproteobacteria</taxon>
        <taxon>Rhodobacterales</taxon>
        <taxon>Roseobacteraceae</taxon>
        <taxon>Roseovarius</taxon>
    </lineage>
</organism>
<protein>
    <submittedName>
        <fullName evidence="2">Alcohol dehydrogenase GroES-like domain-containing protein</fullName>
    </submittedName>
</protein>
<dbReference type="Proteomes" id="UP000198599">
    <property type="component" value="Unassembled WGS sequence"/>
</dbReference>
<sequence length="76" mass="8099">MNMEAAIRLETSVERPFSTTKPLLMDTVDLTASGPGEVLIRGKAAGHCHSDLSLVNDARPKPVPIVVGQEVVGFVE</sequence>
<evidence type="ECO:0000313" key="2">
    <source>
        <dbReference type="EMBL" id="SFO38056.1"/>
    </source>
</evidence>
<evidence type="ECO:0000313" key="3">
    <source>
        <dbReference type="Proteomes" id="UP000198599"/>
    </source>
</evidence>
<feature type="domain" description="Alcohol dehydrogenase-like N-terminal" evidence="1">
    <location>
        <begin position="34"/>
        <end position="76"/>
    </location>
</feature>
<dbReference type="Gene3D" id="3.90.180.10">
    <property type="entry name" value="Medium-chain alcohol dehydrogenases, catalytic domain"/>
    <property type="match status" value="1"/>
</dbReference>
<proteinExistence type="predicted"/>
<keyword evidence="3" id="KW-1185">Reference proteome</keyword>
<dbReference type="OrthoDB" id="9770544at2"/>
<name>A0A1I5GQB5_9RHOB</name>
<accession>A0A1I5GQB5</accession>